<dbReference type="Gene3D" id="3.40.50.300">
    <property type="entry name" value="P-loop containing nucleotide triphosphate hydrolases"/>
    <property type="match status" value="1"/>
</dbReference>
<evidence type="ECO:0000256" key="1">
    <source>
        <dbReference type="ARBA" id="ARBA00022741"/>
    </source>
</evidence>
<organism evidence="5 6">
    <name type="scientific">Candidatus Nephthysia bennettiae</name>
    <dbReference type="NCBI Taxonomy" id="3127016"/>
    <lineage>
        <taxon>Bacteria</taxon>
        <taxon>Bacillati</taxon>
        <taxon>Candidatus Dormiibacterota</taxon>
        <taxon>Candidatus Dormibacteria</taxon>
        <taxon>Candidatus Dormibacterales</taxon>
        <taxon>Candidatus Dormibacteraceae</taxon>
        <taxon>Candidatus Nephthysia</taxon>
    </lineage>
</organism>
<dbReference type="AlphaFoldDB" id="A0A934N1U6"/>
<evidence type="ECO:0000313" key="5">
    <source>
        <dbReference type="EMBL" id="MBJ7597380.1"/>
    </source>
</evidence>
<keyword evidence="1" id="KW-0547">Nucleotide-binding</keyword>
<evidence type="ECO:0000256" key="2">
    <source>
        <dbReference type="ARBA" id="ARBA00022840"/>
    </source>
</evidence>
<dbReference type="Proteomes" id="UP000612893">
    <property type="component" value="Unassembled WGS sequence"/>
</dbReference>
<gene>
    <name evidence="5" type="ORF">JF922_04760</name>
</gene>
<keyword evidence="6" id="KW-1185">Reference proteome</keyword>
<evidence type="ECO:0000259" key="4">
    <source>
        <dbReference type="SMART" id="SM00382"/>
    </source>
</evidence>
<keyword evidence="2" id="KW-0067">ATP-binding</keyword>
<dbReference type="InterPro" id="IPR027417">
    <property type="entry name" value="P-loop_NTPase"/>
</dbReference>
<accession>A0A934N1U6</accession>
<dbReference type="CDD" id="cd00009">
    <property type="entry name" value="AAA"/>
    <property type="match status" value="1"/>
</dbReference>
<dbReference type="InterPro" id="IPR050764">
    <property type="entry name" value="CbbQ/NirQ/NorQ/GpvN"/>
</dbReference>
<dbReference type="GO" id="GO:0005524">
    <property type="term" value="F:ATP binding"/>
    <property type="evidence" value="ECO:0007669"/>
    <property type="project" value="UniProtKB-KW"/>
</dbReference>
<dbReference type="InterPro" id="IPR011703">
    <property type="entry name" value="ATPase_AAA-3"/>
</dbReference>
<dbReference type="Gene3D" id="1.10.8.80">
    <property type="entry name" value="Magnesium chelatase subunit I, C-Terminal domain"/>
    <property type="match status" value="1"/>
</dbReference>
<dbReference type="EMBL" id="JAEKNR010000058">
    <property type="protein sequence ID" value="MBJ7597380.1"/>
    <property type="molecule type" value="Genomic_DNA"/>
</dbReference>
<dbReference type="PANTHER" id="PTHR42759:SF1">
    <property type="entry name" value="MAGNESIUM-CHELATASE SUBUNIT CHLD"/>
    <property type="match status" value="1"/>
</dbReference>
<dbReference type="SMART" id="SM00382">
    <property type="entry name" value="AAA"/>
    <property type="match status" value="1"/>
</dbReference>
<dbReference type="SUPFAM" id="SSF52540">
    <property type="entry name" value="P-loop containing nucleoside triphosphate hydrolases"/>
    <property type="match status" value="1"/>
</dbReference>
<evidence type="ECO:0000256" key="3">
    <source>
        <dbReference type="ARBA" id="ARBA00061607"/>
    </source>
</evidence>
<dbReference type="RefSeq" id="WP_338199552.1">
    <property type="nucleotide sequence ID" value="NZ_JAEKNR010000058.1"/>
</dbReference>
<dbReference type="GO" id="GO:0016887">
    <property type="term" value="F:ATP hydrolysis activity"/>
    <property type="evidence" value="ECO:0007669"/>
    <property type="project" value="InterPro"/>
</dbReference>
<proteinExistence type="inferred from homology"/>
<evidence type="ECO:0000313" key="6">
    <source>
        <dbReference type="Proteomes" id="UP000612893"/>
    </source>
</evidence>
<dbReference type="PANTHER" id="PTHR42759">
    <property type="entry name" value="MOXR FAMILY PROTEIN"/>
    <property type="match status" value="1"/>
</dbReference>
<feature type="domain" description="AAA+ ATPase" evidence="4">
    <location>
        <begin position="34"/>
        <end position="175"/>
    </location>
</feature>
<dbReference type="Pfam" id="PF17863">
    <property type="entry name" value="AAA_lid_2"/>
    <property type="match status" value="1"/>
</dbReference>
<protein>
    <submittedName>
        <fullName evidence="5">MoxR family ATPase</fullName>
    </submittedName>
</protein>
<comment type="similarity">
    <text evidence="3">Belongs to the MoxR family.</text>
</comment>
<name>A0A934N1U6_9BACT</name>
<dbReference type="FunFam" id="3.40.50.300:FF:000640">
    <property type="entry name" value="MoxR family ATPase"/>
    <property type="match status" value="1"/>
</dbReference>
<dbReference type="PIRSF" id="PIRSF002849">
    <property type="entry name" value="AAA_ATPase_chaperone_MoxR_prd"/>
    <property type="match status" value="1"/>
</dbReference>
<dbReference type="InterPro" id="IPR041628">
    <property type="entry name" value="ChlI/MoxR_AAA_lid"/>
</dbReference>
<comment type="caution">
    <text evidence="5">The sequence shown here is derived from an EMBL/GenBank/DDBJ whole genome shotgun (WGS) entry which is preliminary data.</text>
</comment>
<reference evidence="5" key="1">
    <citation type="submission" date="2020-10" db="EMBL/GenBank/DDBJ databases">
        <title>Ca. Dormibacterota MAGs.</title>
        <authorList>
            <person name="Montgomery K."/>
        </authorList>
    </citation>
    <scope>NUCLEOTIDE SEQUENCE [LARGE SCALE GENOMIC DNA]</scope>
    <source>
        <strain evidence="5">SC8812_S17_10</strain>
    </source>
</reference>
<sequence>MTGSQFHSCFQAEVGKALVGQQEAVRLCALAVVVRGHVLLEGVPGVGKTLLAKSIARLLALEYGRVQFTPDLMPADIVGTSVYDLQTRTFNVRPGPVFTNVLLADEINRAPAKVQAALLEAMEERGVSLEGRTRPLPEPFIVLATQNPVEYEGTYPLPEAQQDRFLFKVALGYPTPDQEMEMLARWDAGVELRDPERAGVQQVLGIAELDAVRQQVAAIRVDEEIRRYIVRLAEASRSAPELALGASPRAEVLLMQAAKAQATFEDRSFVTPDDVKSLLAPAFRHRLILRPEAEVAGQTADSVLAGLAAQVTPPR</sequence>
<dbReference type="Pfam" id="PF07726">
    <property type="entry name" value="AAA_3"/>
    <property type="match status" value="1"/>
</dbReference>
<dbReference type="InterPro" id="IPR003593">
    <property type="entry name" value="AAA+_ATPase"/>
</dbReference>